<dbReference type="PANTHER" id="PTHR36206">
    <property type="entry name" value="ASPERCRYPTIN BIOSYNTHESIS CLUSTER-SPECIFIC TRANSCRIPTION REGULATOR ATNN-RELATED"/>
    <property type="match status" value="1"/>
</dbReference>
<keyword evidence="2" id="KW-0862">Zinc</keyword>
<dbReference type="EMBL" id="PKMI01000025">
    <property type="protein sequence ID" value="RBA14888.1"/>
    <property type="molecule type" value="Genomic_DNA"/>
</dbReference>
<evidence type="ECO:0000313" key="8">
    <source>
        <dbReference type="EMBL" id="RBA14888.1"/>
    </source>
</evidence>
<comment type="caution">
    <text evidence="8">The sequence shown here is derived from an EMBL/GenBank/DDBJ whole genome shotgun (WGS) entry which is preliminary data.</text>
</comment>
<dbReference type="GO" id="GO:0008270">
    <property type="term" value="F:zinc ion binding"/>
    <property type="evidence" value="ECO:0007669"/>
    <property type="project" value="InterPro"/>
</dbReference>
<dbReference type="SMART" id="SM00066">
    <property type="entry name" value="GAL4"/>
    <property type="match status" value="1"/>
</dbReference>
<reference evidence="8 9" key="1">
    <citation type="submission" date="2017-12" db="EMBL/GenBank/DDBJ databases">
        <title>Genome sequence of the mycotoxigenic crop pathogen Fusarium proliferatum, strain ITEM 2341 from Date Palm.</title>
        <authorList>
            <person name="Almiman B.F."/>
            <person name="Shittu T.A."/>
            <person name="Muthumeenakshi S."/>
            <person name="Baroncelli R."/>
            <person name="Sreenivasaprasada S."/>
        </authorList>
    </citation>
    <scope>NUCLEOTIDE SEQUENCE [LARGE SCALE GENOMIC DNA]</scope>
    <source>
        <strain evidence="8 9">ITEM 2341</strain>
    </source>
</reference>
<evidence type="ECO:0000313" key="9">
    <source>
        <dbReference type="Proteomes" id="UP000251714"/>
    </source>
</evidence>
<proteinExistence type="predicted"/>
<evidence type="ECO:0000256" key="2">
    <source>
        <dbReference type="ARBA" id="ARBA00022833"/>
    </source>
</evidence>
<dbReference type="PANTHER" id="PTHR36206:SF12">
    <property type="entry name" value="ASPERCRYPTIN BIOSYNTHESIS CLUSTER-SPECIFIC TRANSCRIPTION REGULATOR ATNN-RELATED"/>
    <property type="match status" value="1"/>
</dbReference>
<dbReference type="InterPro" id="IPR036864">
    <property type="entry name" value="Zn2-C6_fun-type_DNA-bd_sf"/>
</dbReference>
<dbReference type="InterPro" id="IPR052360">
    <property type="entry name" value="Transcr_Regulatory_Proteins"/>
</dbReference>
<dbReference type="Proteomes" id="UP000251714">
    <property type="component" value="Unassembled WGS sequence"/>
</dbReference>
<evidence type="ECO:0000259" key="7">
    <source>
        <dbReference type="PROSITE" id="PS50048"/>
    </source>
</evidence>
<dbReference type="GO" id="GO:0000981">
    <property type="term" value="F:DNA-binding transcription factor activity, RNA polymerase II-specific"/>
    <property type="evidence" value="ECO:0007669"/>
    <property type="project" value="InterPro"/>
</dbReference>
<gene>
    <name evidence="8" type="ORF">FPRO05_13104</name>
</gene>
<dbReference type="GO" id="GO:0003677">
    <property type="term" value="F:DNA binding"/>
    <property type="evidence" value="ECO:0007669"/>
    <property type="project" value="UniProtKB-KW"/>
</dbReference>
<evidence type="ECO:0000256" key="5">
    <source>
        <dbReference type="ARBA" id="ARBA00023163"/>
    </source>
</evidence>
<organism evidence="8 9">
    <name type="scientific">Gibberella intermedia</name>
    <name type="common">Bulb rot disease fungus</name>
    <name type="synonym">Fusarium proliferatum</name>
    <dbReference type="NCBI Taxonomy" id="948311"/>
    <lineage>
        <taxon>Eukaryota</taxon>
        <taxon>Fungi</taxon>
        <taxon>Dikarya</taxon>
        <taxon>Ascomycota</taxon>
        <taxon>Pezizomycotina</taxon>
        <taxon>Sordariomycetes</taxon>
        <taxon>Hypocreomycetidae</taxon>
        <taxon>Hypocreales</taxon>
        <taxon>Nectriaceae</taxon>
        <taxon>Fusarium</taxon>
        <taxon>Fusarium fujikuroi species complex</taxon>
    </lineage>
</organism>
<keyword evidence="6" id="KW-0539">Nucleus</keyword>
<dbReference type="SUPFAM" id="SSF57701">
    <property type="entry name" value="Zn2/Cys6 DNA-binding domain"/>
    <property type="match status" value="1"/>
</dbReference>
<dbReference type="Pfam" id="PF00172">
    <property type="entry name" value="Zn_clus"/>
    <property type="match status" value="1"/>
</dbReference>
<evidence type="ECO:0000256" key="4">
    <source>
        <dbReference type="ARBA" id="ARBA00023125"/>
    </source>
</evidence>
<evidence type="ECO:0000256" key="6">
    <source>
        <dbReference type="ARBA" id="ARBA00023242"/>
    </source>
</evidence>
<sequence>MSAVSEDLSRPETNIVYRQELSNGAVQETGAIPVGLNDFIDYSLEWLRCESLPLQVLDFAVWNNIPGGYLHLENHVDQATSRKRLVLPFLKRFTESSGIADGFDCGTVAQRRQLNETVGDSPCQTLAAKTREILSMMKRSMTRTRLCSDAGIEWSPVVEKACLDFFSPSNLHRFLRLFWSGWYPNSPIIHKPTFNTEAEPPGLIASMTVLGACLSPDSDDCVRAMAWLTPVEEAVFADDILYDDSIIASTQLVGDESVVWDKLKALHAAYFICIAQNWEGSKEGRQRVRKDRYSRIVSIARSFGLYSLSMENLDTTFPTQQKWARFILLESMIRTVTYIYLLDSAFVLYYRLPPRVISLELNAGLVCPEACFQAESAAECFLQLHMATKGRPNQSRLTVSSAVRLLCSPHNVDLNMFHDLSSFNMFTIISALCCLVFQYQTTLIDASQITPAATGLNRWIWLWQRDGHIAVDSDGYSIEDMWKRVGFMQHADEYYHLACAILEQWKLTEKQIGNTLAAWAAPLGSVQGNLEYDDGEMIQVKALIHNMENMAKIVVLEKPTMEVLHSRNTFNSSWQHDGITHQANINFLRVALIQHQQQEKPKRQVLTRSLTANPHNLSQHRLTFSEAQQSAINVQYSIIEMASMSNSPRWRWFANALGGLPKARTGCMTCRIRKIKCDEARPGCQRCIGTGRKCDGYGDTDTVAQQTLIIRERPPITRALNNNLGEELGFHAFDYYRGHVSHHVGDTVDSDFWGNLVLRLAPTDPAIRHAISAISLMYAEKTKDTRDPCPNYRPAIVEYNKAISAVRSWPLATESRVKPLLVCLLFVCIEFMLGHEHQNAAKMHILQGRRLLANIKDRKTPETDIIRQYLAPIYLRLAYVGNDRVNFPRHLLQMTTAPLKFASLADARCVLYYLVDIGFTLIYDVKSYRSNGVSETPDTEGEALQSRYKNIAHELANWRHAFEAYLAFSDLDRPDTRTAKLLTQRHCLMLVFLDSMVSGSDYVCDRNSLSEFSIAADCATFTVKYDNEIMQGPSFTFESEVVGPVYWIAAKCRQPAIRRRALELLYEREKANRVESLTIVKHTIAMAKRVIEIEEEGLEIPKGTRPIQDYPNKYEVLLREESSEWAEGFLTDQKEQWPVLWDLGSHCSDIPTKLTGIAAAREQKELSEGLAKGWPRERLVWPYGITRERRVLSVVVKKHTANDLWLEYVREPLTASGDYRVMKEHIQFI</sequence>
<keyword evidence="3" id="KW-0805">Transcription regulation</keyword>
<dbReference type="InterPro" id="IPR001138">
    <property type="entry name" value="Zn2Cys6_DnaBD"/>
</dbReference>
<dbReference type="Pfam" id="PF04082">
    <property type="entry name" value="Fungal_trans"/>
    <property type="match status" value="1"/>
</dbReference>
<dbReference type="InterPro" id="IPR007219">
    <property type="entry name" value="XnlR_reg_dom"/>
</dbReference>
<evidence type="ECO:0000256" key="3">
    <source>
        <dbReference type="ARBA" id="ARBA00023015"/>
    </source>
</evidence>
<keyword evidence="4" id="KW-0238">DNA-binding</keyword>
<dbReference type="Gene3D" id="4.10.240.10">
    <property type="entry name" value="Zn(2)-C6 fungal-type DNA-binding domain"/>
    <property type="match status" value="1"/>
</dbReference>
<dbReference type="PROSITE" id="PS50048">
    <property type="entry name" value="ZN2_CY6_FUNGAL_2"/>
    <property type="match status" value="1"/>
</dbReference>
<dbReference type="GO" id="GO:0006351">
    <property type="term" value="P:DNA-templated transcription"/>
    <property type="evidence" value="ECO:0007669"/>
    <property type="project" value="InterPro"/>
</dbReference>
<evidence type="ECO:0000256" key="1">
    <source>
        <dbReference type="ARBA" id="ARBA00022723"/>
    </source>
</evidence>
<dbReference type="CDD" id="cd00067">
    <property type="entry name" value="GAL4"/>
    <property type="match status" value="1"/>
</dbReference>
<dbReference type="PROSITE" id="PS00463">
    <property type="entry name" value="ZN2_CY6_FUNGAL_1"/>
    <property type="match status" value="1"/>
</dbReference>
<name>A0A365N2R0_GIBIN</name>
<keyword evidence="5" id="KW-0804">Transcription</keyword>
<dbReference type="AlphaFoldDB" id="A0A365N2R0"/>
<feature type="domain" description="Zn(2)-C6 fungal-type" evidence="7">
    <location>
        <begin position="666"/>
        <end position="694"/>
    </location>
</feature>
<keyword evidence="1" id="KW-0479">Metal-binding</keyword>
<accession>A0A365N2R0</accession>
<protein>
    <recommendedName>
        <fullName evidence="7">Zn(2)-C6 fungal-type domain-containing protein</fullName>
    </recommendedName>
</protein>